<dbReference type="PANTHER" id="PTHR45719">
    <property type="entry name" value="GLYCOSYLTRANSFERASE"/>
    <property type="match status" value="1"/>
</dbReference>
<dbReference type="Gramene" id="AET2Gv20611400.1">
    <property type="protein sequence ID" value="AET2Gv20611400.1"/>
    <property type="gene ID" value="AET2Gv20611400"/>
</dbReference>
<evidence type="ECO:0000256" key="1">
    <source>
        <dbReference type="ARBA" id="ARBA00004606"/>
    </source>
</evidence>
<reference evidence="6" key="5">
    <citation type="journal article" date="2021" name="G3 (Bethesda)">
        <title>Aegilops tauschii genome assembly Aet v5.0 features greater sequence contiguity and improved annotation.</title>
        <authorList>
            <person name="Wang L."/>
            <person name="Zhu T."/>
            <person name="Rodriguez J.C."/>
            <person name="Deal K.R."/>
            <person name="Dubcovsky J."/>
            <person name="McGuire P.E."/>
            <person name="Lux T."/>
            <person name="Spannagl M."/>
            <person name="Mayer K.F.X."/>
            <person name="Baldrich P."/>
            <person name="Meyers B.C."/>
            <person name="Huo N."/>
            <person name="Gu Y.Q."/>
            <person name="Zhou H."/>
            <person name="Devos K.M."/>
            <person name="Bennetzen J.L."/>
            <person name="Unver T."/>
            <person name="Budak H."/>
            <person name="Gulick P.J."/>
            <person name="Galiba G."/>
            <person name="Kalapos B."/>
            <person name="Nelson D.R."/>
            <person name="Li P."/>
            <person name="You F.M."/>
            <person name="Luo M.C."/>
            <person name="Dvorak J."/>
        </authorList>
    </citation>
    <scope>NUCLEOTIDE SEQUENCE [LARGE SCALE GENOMIC DNA]</scope>
    <source>
        <strain evidence="6">cv. AL8/78</strain>
    </source>
</reference>
<dbReference type="PANTHER" id="PTHR45719:SF39">
    <property type="entry name" value="OS04G0301700 PROTEIN"/>
    <property type="match status" value="1"/>
</dbReference>
<evidence type="ECO:0000256" key="5">
    <source>
        <dbReference type="ARBA" id="ARBA00023180"/>
    </source>
</evidence>
<dbReference type="GO" id="GO:0015020">
    <property type="term" value="F:glucuronosyltransferase activity"/>
    <property type="evidence" value="ECO:0007669"/>
    <property type="project" value="InterPro"/>
</dbReference>
<dbReference type="InterPro" id="IPR044610">
    <property type="entry name" value="GLCAT14A/B/C"/>
</dbReference>
<comment type="subcellular location">
    <subcellularLocation>
        <location evidence="1">Membrane</location>
        <topology evidence="1">Single-pass type II membrane protein</topology>
    </subcellularLocation>
</comment>
<dbReference type="Pfam" id="PF02485">
    <property type="entry name" value="Branch"/>
    <property type="match status" value="1"/>
</dbReference>
<evidence type="ECO:0000256" key="3">
    <source>
        <dbReference type="ARBA" id="ARBA00022679"/>
    </source>
</evidence>
<keyword evidence="3" id="KW-0808">Transferase</keyword>
<reference evidence="7" key="2">
    <citation type="journal article" date="2017" name="Nat. Plants">
        <title>The Aegilops tauschii genome reveals multiple impacts of transposons.</title>
        <authorList>
            <person name="Zhao G."/>
            <person name="Zou C."/>
            <person name="Li K."/>
            <person name="Wang K."/>
            <person name="Li T."/>
            <person name="Gao L."/>
            <person name="Zhang X."/>
            <person name="Wang H."/>
            <person name="Yang Z."/>
            <person name="Liu X."/>
            <person name="Jiang W."/>
            <person name="Mao L."/>
            <person name="Kong X."/>
            <person name="Jiao Y."/>
            <person name="Jia J."/>
        </authorList>
    </citation>
    <scope>NUCLEOTIDE SEQUENCE [LARGE SCALE GENOMIC DNA]</scope>
    <source>
        <strain evidence="7">cv. AL8/78</strain>
    </source>
</reference>
<evidence type="ECO:0000256" key="2">
    <source>
        <dbReference type="ARBA" id="ARBA00022676"/>
    </source>
</evidence>
<dbReference type="STRING" id="200361.A0A453BRJ4"/>
<reference evidence="7" key="1">
    <citation type="journal article" date="2014" name="Science">
        <title>Ancient hybridizations among the ancestral genomes of bread wheat.</title>
        <authorList>
            <consortium name="International Wheat Genome Sequencing Consortium,"/>
            <person name="Marcussen T."/>
            <person name="Sandve S.R."/>
            <person name="Heier L."/>
            <person name="Spannagl M."/>
            <person name="Pfeifer M."/>
            <person name="Jakobsen K.S."/>
            <person name="Wulff B.B."/>
            <person name="Steuernagel B."/>
            <person name="Mayer K.F."/>
            <person name="Olsen O.A."/>
        </authorList>
    </citation>
    <scope>NUCLEOTIDE SEQUENCE [LARGE SCALE GENOMIC DNA]</scope>
    <source>
        <strain evidence="7">cv. AL8/78</strain>
    </source>
</reference>
<name>A0A453BRJ4_AEGTS</name>
<keyword evidence="5" id="KW-0325">Glycoprotein</keyword>
<dbReference type="Proteomes" id="UP000015105">
    <property type="component" value="Chromosome 2D"/>
</dbReference>
<sequence length="475" mass="52525">PPNFFKLSPPVPVAQSKHPIPNHALVDDDHLAAAVTRTVSPYLSLPRFQFRAPHAAGRAGQTSQEMKLGAMRPCRLPPAIAAAALAAAALLVLFRASPYGLAYPSARAQPGPPLVARGLGSPPSFAYWISGTGGEGRRVLRLLRAVYHPRNLYLLHLDAGASRDERTELAAAARDDAAWREFANVDVVGESYAVDRTGSSVLAAALHGAAVLLRIGADWDWFVTLSSWDYPLVTQDDLFYAFSSVPRHLNFIDHTSNLGWKEHERFEKLIVDASLYMDKNTQPFPATETRQMPEAFKIFTGSPWVILSRNFTEHCVHGWDNLPRRLLMYFANAAYSMESYFQTVICSSSDFRNTTVNGDLRYFVWDDPPGLEPRILDETHLGNMVNSSAAFARRFAEDAPVLKKVDDELLNRSSAQLDPGVWCRNLGEKQGGGDVKACSKWGDINVVRPGRAGERLRRFISEIIHIRGCTVAAVS</sequence>
<evidence type="ECO:0000256" key="4">
    <source>
        <dbReference type="ARBA" id="ARBA00023136"/>
    </source>
</evidence>
<evidence type="ECO:0000313" key="6">
    <source>
        <dbReference type="EnsemblPlants" id="AET2Gv20611400.1"/>
    </source>
</evidence>
<keyword evidence="4" id="KW-0472">Membrane</keyword>
<accession>A0A453BRJ4</accession>
<dbReference type="AlphaFoldDB" id="A0A453BRJ4"/>
<proteinExistence type="predicted"/>
<dbReference type="EnsemblPlants" id="AET2Gv20611400.1">
    <property type="protein sequence ID" value="AET2Gv20611400.1"/>
    <property type="gene ID" value="AET2Gv20611400"/>
</dbReference>
<dbReference type="GO" id="GO:0016020">
    <property type="term" value="C:membrane"/>
    <property type="evidence" value="ECO:0007669"/>
    <property type="project" value="UniProtKB-SubCell"/>
</dbReference>
<reference evidence="6" key="4">
    <citation type="submission" date="2019-03" db="UniProtKB">
        <authorList>
            <consortium name="EnsemblPlants"/>
        </authorList>
    </citation>
    <scope>IDENTIFICATION</scope>
</reference>
<protein>
    <submittedName>
        <fullName evidence="6">Uncharacterized protein</fullName>
    </submittedName>
</protein>
<evidence type="ECO:0000313" key="7">
    <source>
        <dbReference type="Proteomes" id="UP000015105"/>
    </source>
</evidence>
<organism evidence="6 7">
    <name type="scientific">Aegilops tauschii subsp. strangulata</name>
    <name type="common">Goatgrass</name>
    <dbReference type="NCBI Taxonomy" id="200361"/>
    <lineage>
        <taxon>Eukaryota</taxon>
        <taxon>Viridiplantae</taxon>
        <taxon>Streptophyta</taxon>
        <taxon>Embryophyta</taxon>
        <taxon>Tracheophyta</taxon>
        <taxon>Spermatophyta</taxon>
        <taxon>Magnoliopsida</taxon>
        <taxon>Liliopsida</taxon>
        <taxon>Poales</taxon>
        <taxon>Poaceae</taxon>
        <taxon>BOP clade</taxon>
        <taxon>Pooideae</taxon>
        <taxon>Triticodae</taxon>
        <taxon>Triticeae</taxon>
        <taxon>Triticinae</taxon>
        <taxon>Aegilops</taxon>
    </lineage>
</organism>
<keyword evidence="2" id="KW-0328">Glycosyltransferase</keyword>
<keyword evidence="7" id="KW-1185">Reference proteome</keyword>
<dbReference type="InterPro" id="IPR003406">
    <property type="entry name" value="Glyco_trans_14"/>
</dbReference>
<reference evidence="6" key="3">
    <citation type="journal article" date="2017" name="Nature">
        <title>Genome sequence of the progenitor of the wheat D genome Aegilops tauschii.</title>
        <authorList>
            <person name="Luo M.C."/>
            <person name="Gu Y.Q."/>
            <person name="Puiu D."/>
            <person name="Wang H."/>
            <person name="Twardziok S.O."/>
            <person name="Deal K.R."/>
            <person name="Huo N."/>
            <person name="Zhu T."/>
            <person name="Wang L."/>
            <person name="Wang Y."/>
            <person name="McGuire P.E."/>
            <person name="Liu S."/>
            <person name="Long H."/>
            <person name="Ramasamy R.K."/>
            <person name="Rodriguez J.C."/>
            <person name="Van S.L."/>
            <person name="Yuan L."/>
            <person name="Wang Z."/>
            <person name="Xia Z."/>
            <person name="Xiao L."/>
            <person name="Anderson O.D."/>
            <person name="Ouyang S."/>
            <person name="Liang Y."/>
            <person name="Zimin A.V."/>
            <person name="Pertea G."/>
            <person name="Qi P."/>
            <person name="Bennetzen J.L."/>
            <person name="Dai X."/>
            <person name="Dawson M.W."/>
            <person name="Muller H.G."/>
            <person name="Kugler K."/>
            <person name="Rivarola-Duarte L."/>
            <person name="Spannagl M."/>
            <person name="Mayer K.F.X."/>
            <person name="Lu F.H."/>
            <person name="Bevan M.W."/>
            <person name="Leroy P."/>
            <person name="Li P."/>
            <person name="You F.M."/>
            <person name="Sun Q."/>
            <person name="Liu Z."/>
            <person name="Lyons E."/>
            <person name="Wicker T."/>
            <person name="Salzberg S.L."/>
            <person name="Devos K.M."/>
            <person name="Dvorak J."/>
        </authorList>
    </citation>
    <scope>NUCLEOTIDE SEQUENCE [LARGE SCALE GENOMIC DNA]</scope>
    <source>
        <strain evidence="6">cv. AL8/78</strain>
    </source>
</reference>